<dbReference type="EMBL" id="CDNC01000009">
    <property type="protein sequence ID" value="CEM61321.1"/>
    <property type="molecule type" value="Genomic_DNA"/>
</dbReference>
<evidence type="ECO:0000313" key="3">
    <source>
        <dbReference type="Proteomes" id="UP000042527"/>
    </source>
</evidence>
<keyword evidence="3" id="KW-1185">Reference proteome</keyword>
<gene>
    <name evidence="2" type="ORF">FUT82_03980</name>
    <name evidence="1" type="ORF">TPHV1_170052</name>
</gene>
<dbReference type="Proteomes" id="UP000042527">
    <property type="component" value="Unassembled WGS sequence"/>
</dbReference>
<name>A0A0B7GXF1_TREPH</name>
<reference evidence="1" key="1">
    <citation type="submission" date="2015-01" db="EMBL/GenBank/DDBJ databases">
        <authorList>
            <person name="Xiang T."/>
            <person name="Song Y."/>
            <person name="Huang L."/>
            <person name="Wang B."/>
            <person name="Wu P."/>
        </authorList>
    </citation>
    <scope>NUCLEOTIDE SEQUENCE [LARGE SCALE GENOMIC DNA]</scope>
    <source>
        <strain evidence="1">V1</strain>
    </source>
</reference>
<accession>A0A0B7GXF1</accession>
<dbReference type="RefSeq" id="WP_002695393.1">
    <property type="nucleotide sequence ID" value="NZ_CDNC01000009.1"/>
</dbReference>
<dbReference type="OrthoDB" id="307147at2"/>
<dbReference type="AlphaFoldDB" id="A0A0B7GXF1"/>
<dbReference type="Proteomes" id="UP000323594">
    <property type="component" value="Chromosome"/>
</dbReference>
<reference evidence="2 4" key="3">
    <citation type="submission" date="2019-08" db="EMBL/GenBank/DDBJ databases">
        <authorList>
            <person name="Kuhnert P."/>
        </authorList>
    </citation>
    <scope>NUCLEOTIDE SEQUENCE [LARGE SCALE GENOMIC DNA]</scope>
    <source>
        <strain evidence="2 4">B36.5</strain>
    </source>
</reference>
<dbReference type="EMBL" id="CP042817">
    <property type="protein sequence ID" value="QEJ97228.1"/>
    <property type="molecule type" value="Genomic_DNA"/>
</dbReference>
<evidence type="ECO:0000313" key="2">
    <source>
        <dbReference type="EMBL" id="QEJ97228.1"/>
    </source>
</evidence>
<evidence type="ECO:0000313" key="4">
    <source>
        <dbReference type="Proteomes" id="UP000323594"/>
    </source>
</evidence>
<dbReference type="GeneID" id="57752061"/>
<reference evidence="3" key="2">
    <citation type="submission" date="2015-01" db="EMBL/GenBank/DDBJ databases">
        <authorList>
            <person name="Manzoor Shahid"/>
            <person name="Zubair Saima"/>
        </authorList>
    </citation>
    <scope>NUCLEOTIDE SEQUENCE [LARGE SCALE GENOMIC DNA]</scope>
    <source>
        <strain evidence="3">V1</strain>
    </source>
</reference>
<sequence>MKKCFLYTVIFLFFTVFLIADSEALITEPVDSEETESTENTTIEELSAEYRGISLGMNVSAVKELLKKDPIFGYKGDRDISLLPSENRTLIETSGSFFISRSWLQFYQDSLYAMSFKLNTDKLDYYSIYTNLVKKYGEPHSLNPQRAIWENDSVRLILERPLLIKYIDVKVFNDLIQQNTVEKAKTEINRENFINSF</sequence>
<evidence type="ECO:0000313" key="1">
    <source>
        <dbReference type="EMBL" id="CEM61321.1"/>
    </source>
</evidence>
<organism evidence="1 3">
    <name type="scientific">Treponema phagedenis</name>
    <dbReference type="NCBI Taxonomy" id="162"/>
    <lineage>
        <taxon>Bacteria</taxon>
        <taxon>Pseudomonadati</taxon>
        <taxon>Spirochaetota</taxon>
        <taxon>Spirochaetia</taxon>
        <taxon>Spirochaetales</taxon>
        <taxon>Treponemataceae</taxon>
        <taxon>Treponema</taxon>
    </lineage>
</organism>
<proteinExistence type="predicted"/>
<protein>
    <submittedName>
        <fullName evidence="1">Uncharacterized protein</fullName>
    </submittedName>
</protein>